<dbReference type="Proteomes" id="UP000286510">
    <property type="component" value="Unassembled WGS sequence"/>
</dbReference>
<dbReference type="Proteomes" id="UP000265427">
    <property type="component" value="Unassembled WGS sequence"/>
</dbReference>
<evidence type="ECO:0000313" key="6">
    <source>
        <dbReference type="EMBL" id="RHY55799.1"/>
    </source>
</evidence>
<dbReference type="EMBL" id="QUTE01017607">
    <property type="protein sequence ID" value="RHY92422.1"/>
    <property type="molecule type" value="Genomic_DNA"/>
</dbReference>
<evidence type="ECO:0000256" key="2">
    <source>
        <dbReference type="SAM" id="SignalP"/>
    </source>
</evidence>
<sequence>MKQAIASLVATALLVQAGTGPQWEEQDFRALLASQGQTVAINQCPAWATPIKDFHISAATGVCLNPANNVFNFASGVGLNAVPFPYSSYPYSLDHPLFTYANGAGVAASTVSTLPRITVQVLKNADPTVNVLTPDTETAFHWQDFDENRNARVWSRVGPLVGNPGVYKVDLNAHDYYVASGVCELCFTVTDHYRPKSSSLCPAAPAGGLVRSGWTAANVAALDAYLDGAGAFSTSRGNNGDCNTAIPVGAPACADTTVKTPSDWFNCALDTTLPSFITSDFATTPPGVGTLGCVRNILATNPFATDSTLQSPGGDLNTGKCTRTVTFDYHWYEYWTQFSCTAAPAGQCTSGTDASYGGDESGVTSASAYQCANTVTLSATANNLVTTASLTSNAAALQSNSQFISDPRGVFFEDSYTKLSDGSNNQVHFWSPLVAGQDADLDVRNPVTVPIQSVFSTSATGSALPGLTLPAVSSRVFWRWTTNNPVTASGWNDYSANGNLVLTDLLTTVTFESWTYCGQKGSSISWNVYNHRHQSIQNVDEWFQPQWSYVSKPRCNVPHSDFGVVQFSFDLDDLNARIVDLGPNGEGDNPNGVHGAPLDDDILLEDTTHVDWRFSGATCAWKYGNPSSLTDFTVSDYAWAIDASDFVSAGNPPNYVPQTFQFAPKLINAGVTTVTVYCDFAFTDTLNSDVVTVYQGAFGTPLALLSKTYPVGSYNLPNWLRGPILGVSSLRIENGYSVTLFKELNNQGASITYTTDVPYARIISDSWNNEAKSLRIDALPGTVGYTIPNTVHISTDKTFVFENCDVPTILDPSYPVDNTCVAGCSAASWNVAAAQRLAAPFQASGGNLIFPAGQWDDVTAVATVFQTDTSFGCCTSCNGPAGFGAGITAVSAPWTAGSPISRCQPSNYAVPNPAPTQVDPTVVADPDAVPTVVMMFAESMGGALTSTSALGVLAVLAMVAVVAGLAFQQSKLRQFVVMDDAYTSLTDASL</sequence>
<dbReference type="Proteomes" id="UP000266643">
    <property type="component" value="Unassembled WGS sequence"/>
</dbReference>
<feature type="chain" id="PRO_5036074476" evidence="2">
    <location>
        <begin position="18"/>
        <end position="990"/>
    </location>
</feature>
<evidence type="ECO:0000313" key="15">
    <source>
        <dbReference type="Proteomes" id="UP000283543"/>
    </source>
</evidence>
<evidence type="ECO:0000313" key="7">
    <source>
        <dbReference type="EMBL" id="RHY64024.1"/>
    </source>
</evidence>
<keyword evidence="1" id="KW-1133">Transmembrane helix</keyword>
<accession>A0A397DEU3</accession>
<organism evidence="7 11">
    <name type="scientific">Aphanomyces astaci</name>
    <name type="common">Crayfish plague agent</name>
    <dbReference type="NCBI Taxonomy" id="112090"/>
    <lineage>
        <taxon>Eukaryota</taxon>
        <taxon>Sar</taxon>
        <taxon>Stramenopiles</taxon>
        <taxon>Oomycota</taxon>
        <taxon>Saprolegniomycetes</taxon>
        <taxon>Saprolegniales</taxon>
        <taxon>Verrucalvaceae</taxon>
        <taxon>Aphanomyces</taxon>
    </lineage>
</organism>
<evidence type="ECO:0000313" key="13">
    <source>
        <dbReference type="Proteomes" id="UP000266239"/>
    </source>
</evidence>
<dbReference type="Proteomes" id="UP000283543">
    <property type="component" value="Unassembled WGS sequence"/>
</dbReference>
<name>A0A397DEU3_APHAT</name>
<dbReference type="EMBL" id="QUTF01010262">
    <property type="protein sequence ID" value="RHZ32748.1"/>
    <property type="molecule type" value="Genomic_DNA"/>
</dbReference>
<evidence type="ECO:0000313" key="3">
    <source>
        <dbReference type="EMBL" id="RHY08809.1"/>
    </source>
</evidence>
<evidence type="ECO:0000256" key="1">
    <source>
        <dbReference type="SAM" id="Phobius"/>
    </source>
</evidence>
<reference evidence="10 11" key="1">
    <citation type="submission" date="2018-08" db="EMBL/GenBank/DDBJ databases">
        <title>Aphanomyces genome sequencing and annotation.</title>
        <authorList>
            <person name="Minardi D."/>
            <person name="Oidtmann B."/>
            <person name="Van Der Giezen M."/>
            <person name="Studholme D.J."/>
        </authorList>
    </citation>
    <scope>NUCLEOTIDE SEQUENCE [LARGE SCALE GENOMIC DNA]</scope>
    <source>
        <strain evidence="8 12">197901</strain>
        <strain evidence="6 14">D2</strain>
        <strain evidence="9 16">FDL457</strain>
        <strain evidence="3 10">Kv</strain>
        <strain evidence="7 11">SA</strain>
        <strain evidence="5 15">Si</strain>
        <strain evidence="4 13">Yx</strain>
    </source>
</reference>
<evidence type="ECO:0000313" key="9">
    <source>
        <dbReference type="EMBL" id="RHZ32748.1"/>
    </source>
</evidence>
<keyword evidence="1" id="KW-0472">Membrane</keyword>
<dbReference type="VEuPathDB" id="FungiDB:H257_15970"/>
<dbReference type="AlphaFoldDB" id="A0A397DEU3"/>
<protein>
    <submittedName>
        <fullName evidence="7">Uncharacterized protein</fullName>
    </submittedName>
</protein>
<evidence type="ECO:0000313" key="16">
    <source>
        <dbReference type="Proteomes" id="UP000286510"/>
    </source>
</evidence>
<comment type="caution">
    <text evidence="7">The sequence shown here is derived from an EMBL/GenBank/DDBJ whole genome shotgun (WGS) entry which is preliminary data.</text>
</comment>
<dbReference type="EMBL" id="QUTB01011775">
    <property type="protein sequence ID" value="RHY37230.1"/>
    <property type="molecule type" value="Genomic_DNA"/>
</dbReference>
<evidence type="ECO:0000313" key="14">
    <source>
        <dbReference type="Proteomes" id="UP000266643"/>
    </source>
</evidence>
<proteinExistence type="predicted"/>
<evidence type="ECO:0000313" key="5">
    <source>
        <dbReference type="EMBL" id="RHY37230.1"/>
    </source>
</evidence>
<evidence type="ECO:0000313" key="10">
    <source>
        <dbReference type="Proteomes" id="UP000265427"/>
    </source>
</evidence>
<dbReference type="EMBL" id="QUTA01004457">
    <property type="protein sequence ID" value="RHY19689.1"/>
    <property type="molecule type" value="Genomic_DNA"/>
</dbReference>
<evidence type="ECO:0000313" key="12">
    <source>
        <dbReference type="Proteomes" id="UP000266196"/>
    </source>
</evidence>
<gene>
    <name evidence="4" type="ORF">DYB25_002744</name>
    <name evidence="9" type="ORF">DYB26_001974</name>
    <name evidence="6" type="ORF">DYB30_002864</name>
    <name evidence="8" type="ORF">DYB31_001770</name>
    <name evidence="5" type="ORF">DYB34_001839</name>
    <name evidence="3" type="ORF">DYB36_000352</name>
    <name evidence="7" type="ORF">DYB38_002514</name>
</gene>
<dbReference type="EMBL" id="QUSZ01005651">
    <property type="protein sequence ID" value="RHY08809.1"/>
    <property type="molecule type" value="Genomic_DNA"/>
</dbReference>
<dbReference type="Proteomes" id="UP000265716">
    <property type="component" value="Unassembled WGS sequence"/>
</dbReference>
<feature type="transmembrane region" description="Helical" evidence="1">
    <location>
        <begin position="949"/>
        <end position="967"/>
    </location>
</feature>
<keyword evidence="1" id="KW-0812">Transmembrane</keyword>
<evidence type="ECO:0000313" key="8">
    <source>
        <dbReference type="EMBL" id="RHY92422.1"/>
    </source>
</evidence>
<dbReference type="Proteomes" id="UP000266196">
    <property type="component" value="Unassembled WGS sequence"/>
</dbReference>
<evidence type="ECO:0000313" key="4">
    <source>
        <dbReference type="EMBL" id="RHY19689.1"/>
    </source>
</evidence>
<evidence type="ECO:0000313" key="11">
    <source>
        <dbReference type="Proteomes" id="UP000265716"/>
    </source>
</evidence>
<dbReference type="EMBL" id="QUTD01006365">
    <property type="protein sequence ID" value="RHY55799.1"/>
    <property type="molecule type" value="Genomic_DNA"/>
</dbReference>
<keyword evidence="2" id="KW-0732">Signal</keyword>
<dbReference type="EMBL" id="QUTC01004529">
    <property type="protein sequence ID" value="RHY64024.1"/>
    <property type="molecule type" value="Genomic_DNA"/>
</dbReference>
<dbReference type="Proteomes" id="UP000266239">
    <property type="component" value="Unassembled WGS sequence"/>
</dbReference>
<feature type="signal peptide" evidence="2">
    <location>
        <begin position="1"/>
        <end position="17"/>
    </location>
</feature>
<dbReference type="Gene3D" id="2.60.20.10">
    <property type="entry name" value="Crystallins"/>
    <property type="match status" value="1"/>
</dbReference>